<sequence>MSLRPPIKKPTGSRPLRTASVDSTASTKSQHSINTLPGILRKSSKPTALGHEGIDEAREDSKPFYGVSLVDSPIGEDPPKDRSNEPQYLDIVSPHPEHSDGSAELPSPSRARWELIRRHVIHNSLPSVTSSLAPSLQSVPKPLASPSPTGGWPGAPKPSRFPRLGMRQVVDAAREVAMEDTRKFALELERACVQFRAPEIIHNRPMREGSAARSALSFSLPHPTGAVSTISSTNWSKQPTGSIITPPQSPVLTLLRILERYEASLLYLPRTLPFENQVLSVLLVPFMAPDPSEREQDYALRAFSLIIKTWRTDLPEAELNRCLWCCSSAARPSQYRAEIIGAMSTLLFSRDATFRTETPVLLQTILQALVSLLPTLSSSPGELESVKGLILEVWNGGGGLLLKESIEKEFGTPFSTSDTEHDIREALAVESVLRCIAYGSLKTRAWVLHNLVEEYWSVPSSAETLSSLSTKAHSRKICTFGHAANQLLEVNGLDHCATVLHIVETLVLPEVARLGMVKENETMRLVVLLVIQVLCLETGEGRLTRSAHLLTQWVRNSSSWKFELEGALGYLIENDELPKIARVFSSLGLLPGDVQKSVMTAWFPKLCDRLTAESITTPDPSITELLLSTAKRYPQIFFKPLFLCAASNKELITASYLRTLVTLLTYLPNILTSNAEMMSVALMGNLSNTGSVDEASNLTWEQARLGHCVVMVELISCLRSLRKSADAAPGLVAFINSLESRLAVLLEAKERSTLVPFSQRALYCILFYEMRLTTHSLKPSTWVSRILQWVTQWHEGYEGGHSFKGEVELMVSKLLALYSATELGSRSNAKSRGTMVLSTFPVVETPSTGNEPSTLMSDRKQLLWSFSNRFEAVSYPLLVLVCGLLSVKDYAALCPLLWSDSLTDPDPKVLAPTCFLAMQCAEKCGGEFIKYITNDMSSDDPVSRHSAIDKVAKLISWRFQISSQTVILDKTFRRPFKMTRPSISFVPTDIGSSQHIQEKGEATKNNKNTLPLELRKRLMEIGWDDEEGPLDQRLEWATTPMSLIPSIDLTKVDNDDTLSAEIQRLAFEAISKKLIEREASVTTISTTDTTVKRRPILVTSLLSIFPRIFSLALDPDLVVANAARNLLLELMRDDPASLSRPILSAMTGGGNEMSSAISTLRELTHISHRLPPATTHHVFTHLTGYLKFAARQMETIDALHGFAYTVPILAKLVSRVNGMVMKEVRKAKLEVFLVPNLSLWFPPTAPISPMFPQSLGGMRDPFTVDPKLRWITMIRAAQNTLFVSMLKKNPQDVHAIRKNLEGFSLPGDDQSGPINLVDFIPCQTDNRRGEIRNPVVDGLSLVLSRSYLLLVAQVFRSMSRHTNDREEFVLLVDGINRILLTHGDDLGIVAQAMIALMIASTRFRRLFMSTGGYTLFMPAVFKSYSQSTKGSAIRLAIEYGINRFYLQHEEAFVFQTLDILSLIIFRKECTDHCKVAEDAFSLLSTLRNAAPQNAPDPAGIHDTNKIHEYESLLVSKAEVEPHDFMEKMRSTKGEAIEVPVTDEPVGRGFSDDDMARLFLTVIAHNPDIHRAQQFLTMFRYFAPHIWAVSKEARTVVTEGTEALGSILLSKVGKVKLPDSIQSRSEKELDLENFDRPMDSGASRVSQPNSPSDILAMRLEYLSLVEGLAQVGAHLRPAGFLRVWELVKVIFKEARVASVQIANFVAKWTEASLLRNAMISSPRFILTFLQELTPVLRTMIQITDLSPVLRTVARLAQDPLHSKDSAFMHAVTSISSTALDAFSTIIENSDAVPQEMQTSILELLKACIGVAGEDALSQLERRNPSHEFLSGIVLPFVLSLKTSAQAMAENDPAHSMNRRTYPHVWVRVLAYAVSACKGNIKGPPASQGEKGTEDNREERLVLRMAVGLQIIKVVAIRAGDDVTSILPDVWSRTGIFLREALKGGNAAFALVLGDYSQPSSPLQSPSVSLQTSMAVDQMDALAFPPRKVNHIARPRVLDYMTWSLFEVLCVYRTQLLLEMRPMMQEKVRILEDQLGMERLASRPTTGQSSSRPTSGLFSKRGRFPKYQSMTTPNQSPRDRTTSLTLVNPGESNMAIRGRDPGYLYSSPSSASPVAGLPHIVHLGPARHTAMFGTSESEGGGAIRLSQSIVIKSGPLTQAVFRKVRLVQTYLGYSRLLPNPDPISVDDDPVDVSGWTKAQILQSIIDETKILVDEFGKRANGKEDFEFDDVGDNTVVVEPENPFTSAA</sequence>
<evidence type="ECO:0000313" key="2">
    <source>
        <dbReference type="Proteomes" id="UP000886501"/>
    </source>
</evidence>
<reference evidence="1" key="2">
    <citation type="journal article" date="2020" name="Nat. Commun.">
        <title>Large-scale genome sequencing of mycorrhizal fungi provides insights into the early evolution of symbiotic traits.</title>
        <authorList>
            <person name="Miyauchi S."/>
            <person name="Kiss E."/>
            <person name="Kuo A."/>
            <person name="Drula E."/>
            <person name="Kohler A."/>
            <person name="Sanchez-Garcia M."/>
            <person name="Morin E."/>
            <person name="Andreopoulos B."/>
            <person name="Barry K.W."/>
            <person name="Bonito G."/>
            <person name="Buee M."/>
            <person name="Carver A."/>
            <person name="Chen C."/>
            <person name="Cichocki N."/>
            <person name="Clum A."/>
            <person name="Culley D."/>
            <person name="Crous P.W."/>
            <person name="Fauchery L."/>
            <person name="Girlanda M."/>
            <person name="Hayes R.D."/>
            <person name="Keri Z."/>
            <person name="LaButti K."/>
            <person name="Lipzen A."/>
            <person name="Lombard V."/>
            <person name="Magnuson J."/>
            <person name="Maillard F."/>
            <person name="Murat C."/>
            <person name="Nolan M."/>
            <person name="Ohm R.A."/>
            <person name="Pangilinan J."/>
            <person name="Pereira M.F."/>
            <person name="Perotto S."/>
            <person name="Peter M."/>
            <person name="Pfister S."/>
            <person name="Riley R."/>
            <person name="Sitrit Y."/>
            <person name="Stielow J.B."/>
            <person name="Szollosi G."/>
            <person name="Zifcakova L."/>
            <person name="Stursova M."/>
            <person name="Spatafora J.W."/>
            <person name="Tedersoo L."/>
            <person name="Vaario L.M."/>
            <person name="Yamada A."/>
            <person name="Yan M."/>
            <person name="Wang P."/>
            <person name="Xu J."/>
            <person name="Bruns T."/>
            <person name="Baldrian P."/>
            <person name="Vilgalys R."/>
            <person name="Dunand C."/>
            <person name="Henrissat B."/>
            <person name="Grigoriev I.V."/>
            <person name="Hibbett D."/>
            <person name="Nagy L.G."/>
            <person name="Martin F.M."/>
        </authorList>
    </citation>
    <scope>NUCLEOTIDE SEQUENCE</scope>
    <source>
        <strain evidence="1">P2</strain>
    </source>
</reference>
<gene>
    <name evidence="1" type="ORF">BDM02DRAFT_3135161</name>
</gene>
<dbReference type="EMBL" id="MU117963">
    <property type="protein sequence ID" value="KAF9653663.1"/>
    <property type="molecule type" value="Genomic_DNA"/>
</dbReference>
<dbReference type="Proteomes" id="UP000886501">
    <property type="component" value="Unassembled WGS sequence"/>
</dbReference>
<comment type="caution">
    <text evidence="1">The sequence shown here is derived from an EMBL/GenBank/DDBJ whole genome shotgun (WGS) entry which is preliminary data.</text>
</comment>
<organism evidence="1 2">
    <name type="scientific">Thelephora ganbajun</name>
    <name type="common">Ganba fungus</name>
    <dbReference type="NCBI Taxonomy" id="370292"/>
    <lineage>
        <taxon>Eukaryota</taxon>
        <taxon>Fungi</taxon>
        <taxon>Dikarya</taxon>
        <taxon>Basidiomycota</taxon>
        <taxon>Agaricomycotina</taxon>
        <taxon>Agaricomycetes</taxon>
        <taxon>Thelephorales</taxon>
        <taxon>Thelephoraceae</taxon>
        <taxon>Thelephora</taxon>
    </lineage>
</organism>
<protein>
    <submittedName>
        <fullName evidence="1">Uncharacterized protein</fullName>
    </submittedName>
</protein>
<keyword evidence="2" id="KW-1185">Reference proteome</keyword>
<accession>A0ACB6ZWI5</accession>
<proteinExistence type="predicted"/>
<evidence type="ECO:0000313" key="1">
    <source>
        <dbReference type="EMBL" id="KAF9653663.1"/>
    </source>
</evidence>
<reference evidence="1" key="1">
    <citation type="submission" date="2019-10" db="EMBL/GenBank/DDBJ databases">
        <authorList>
            <consortium name="DOE Joint Genome Institute"/>
            <person name="Kuo A."/>
            <person name="Miyauchi S."/>
            <person name="Kiss E."/>
            <person name="Drula E."/>
            <person name="Kohler A."/>
            <person name="Sanchez-Garcia M."/>
            <person name="Andreopoulos B."/>
            <person name="Barry K.W."/>
            <person name="Bonito G."/>
            <person name="Buee M."/>
            <person name="Carver A."/>
            <person name="Chen C."/>
            <person name="Cichocki N."/>
            <person name="Clum A."/>
            <person name="Culley D."/>
            <person name="Crous P.W."/>
            <person name="Fauchery L."/>
            <person name="Girlanda M."/>
            <person name="Hayes R."/>
            <person name="Keri Z."/>
            <person name="Labutti K."/>
            <person name="Lipzen A."/>
            <person name="Lombard V."/>
            <person name="Magnuson J."/>
            <person name="Maillard F."/>
            <person name="Morin E."/>
            <person name="Murat C."/>
            <person name="Nolan M."/>
            <person name="Ohm R."/>
            <person name="Pangilinan J."/>
            <person name="Pereira M."/>
            <person name="Perotto S."/>
            <person name="Peter M."/>
            <person name="Riley R."/>
            <person name="Sitrit Y."/>
            <person name="Stielow B."/>
            <person name="Szollosi G."/>
            <person name="Zifcakova L."/>
            <person name="Stursova M."/>
            <person name="Spatafora J.W."/>
            <person name="Tedersoo L."/>
            <person name="Vaario L.-M."/>
            <person name="Yamada A."/>
            <person name="Yan M."/>
            <person name="Wang P."/>
            <person name="Xu J."/>
            <person name="Bruns T."/>
            <person name="Baldrian P."/>
            <person name="Vilgalys R."/>
            <person name="Henrissat B."/>
            <person name="Grigoriev I.V."/>
            <person name="Hibbett D."/>
            <person name="Nagy L.G."/>
            <person name="Martin F.M."/>
        </authorList>
    </citation>
    <scope>NUCLEOTIDE SEQUENCE</scope>
    <source>
        <strain evidence="1">P2</strain>
    </source>
</reference>
<name>A0ACB6ZWI5_THEGA</name>